<organism evidence="2 3">
    <name type="scientific">Cyclobacterium marinum (strain ATCC 25205 / DSM 745 / LMG 13164 / NCIMB 1802)</name>
    <name type="common">Flectobacillus marinus</name>
    <dbReference type="NCBI Taxonomy" id="880070"/>
    <lineage>
        <taxon>Bacteria</taxon>
        <taxon>Pseudomonadati</taxon>
        <taxon>Bacteroidota</taxon>
        <taxon>Cytophagia</taxon>
        <taxon>Cytophagales</taxon>
        <taxon>Cyclobacteriaceae</taxon>
        <taxon>Cyclobacterium</taxon>
    </lineage>
</organism>
<keyword evidence="3" id="KW-1185">Reference proteome</keyword>
<keyword evidence="1" id="KW-1133">Transmembrane helix</keyword>
<evidence type="ECO:0000256" key="1">
    <source>
        <dbReference type="SAM" id="Phobius"/>
    </source>
</evidence>
<dbReference type="EMBL" id="CP002955">
    <property type="protein sequence ID" value="AEL27893.1"/>
    <property type="molecule type" value="Genomic_DNA"/>
</dbReference>
<gene>
    <name evidence="2" type="ordered locus">Cycma_4189</name>
</gene>
<reference evidence="3" key="1">
    <citation type="submission" date="2011-07" db="EMBL/GenBank/DDBJ databases">
        <title>The complete genome of Cyclobacterium marinum DSM 745.</title>
        <authorList>
            <person name="Lucas S."/>
            <person name="Han J."/>
            <person name="Lapidus A."/>
            <person name="Bruce D."/>
            <person name="Goodwin L."/>
            <person name="Pitluck S."/>
            <person name="Peters L."/>
            <person name="Kyrpides N."/>
            <person name="Mavromatis K."/>
            <person name="Ivanova N."/>
            <person name="Ovchinnikova G."/>
            <person name="Chertkov O."/>
            <person name="Detter J.C."/>
            <person name="Tapia R."/>
            <person name="Han C."/>
            <person name="Land M."/>
            <person name="Hauser L."/>
            <person name="Markowitz V."/>
            <person name="Cheng J.-F."/>
            <person name="Hugenholtz P."/>
            <person name="Woyke T."/>
            <person name="Wu D."/>
            <person name="Tindall B."/>
            <person name="Schuetze A."/>
            <person name="Brambilla E."/>
            <person name="Klenk H.-P."/>
            <person name="Eisen J.A."/>
        </authorList>
    </citation>
    <scope>NUCLEOTIDE SEQUENCE [LARGE SCALE GENOMIC DNA]</scope>
    <source>
        <strain evidence="3">ATCC 25205 / DSM 745 / LMG 13164 / NCIMB 1802</strain>
    </source>
</reference>
<evidence type="ECO:0000313" key="3">
    <source>
        <dbReference type="Proteomes" id="UP000001635"/>
    </source>
</evidence>
<sequence length="51" mass="6003">MHRVVWTNFEVMPSFFRNIILSIQIVCKKSAALTVIFLLLFLFNVTKNVFL</sequence>
<dbReference type="Proteomes" id="UP000001635">
    <property type="component" value="Chromosome"/>
</dbReference>
<keyword evidence="1" id="KW-0812">Transmembrane</keyword>
<feature type="transmembrane region" description="Helical" evidence="1">
    <location>
        <begin position="20"/>
        <end position="43"/>
    </location>
</feature>
<dbReference type="AlphaFoldDB" id="G0IV94"/>
<accession>G0IV94</accession>
<dbReference type="STRING" id="880070.Cycma_4189"/>
<name>G0IV94_CYCMS</name>
<evidence type="ECO:0000313" key="2">
    <source>
        <dbReference type="EMBL" id="AEL27893.1"/>
    </source>
</evidence>
<dbReference type="KEGG" id="cmr:Cycma_4189"/>
<protein>
    <submittedName>
        <fullName evidence="2">Uncharacterized protein</fullName>
    </submittedName>
</protein>
<dbReference type="HOGENOM" id="CLU_3097983_0_0_10"/>
<proteinExistence type="predicted"/>
<keyword evidence="1" id="KW-0472">Membrane</keyword>